<evidence type="ECO:0000256" key="1">
    <source>
        <dbReference type="SAM" id="Coils"/>
    </source>
</evidence>
<reference evidence="2" key="1">
    <citation type="submission" date="2021-03" db="EMBL/GenBank/DDBJ databases">
        <title>Draft genome sequence of rust myrtle Austropuccinia psidii MF-1, a brazilian biotype.</title>
        <authorList>
            <person name="Quecine M.C."/>
            <person name="Pachon D.M.R."/>
            <person name="Bonatelli M.L."/>
            <person name="Correr F.H."/>
            <person name="Franceschini L.M."/>
            <person name="Leite T.F."/>
            <person name="Margarido G.R.A."/>
            <person name="Almeida C.A."/>
            <person name="Ferrarezi J.A."/>
            <person name="Labate C.A."/>
        </authorList>
    </citation>
    <scope>NUCLEOTIDE SEQUENCE</scope>
    <source>
        <strain evidence="2">MF-1</strain>
    </source>
</reference>
<name>A0A9Q3KN47_9BASI</name>
<accession>A0A9Q3KN47</accession>
<proteinExistence type="predicted"/>
<gene>
    <name evidence="2" type="ORF">O181_124520</name>
</gene>
<evidence type="ECO:0000313" key="2">
    <source>
        <dbReference type="EMBL" id="MBW0584805.1"/>
    </source>
</evidence>
<sequence>ISGQESPFFTIPVIFHEKTRIQGQKQDHLQPAEEEVRPYDPEAVGFGERSAQEPQVVVNSSRISSPIIKILPPLRLKIMLSNLRVTSTVMHCGYKCPHILSKLKKNLEELEATQDRMKKLTSSMDKIVETLQEGHAQLSKASAKTKKRLNLVFEEQHHSKRDRDCLDQDINKLFHFYHNLTPQPQGHVMENSYHQDDIKPDAMLMNKARAPSQYHKFVRCLEYCTDHV</sequence>
<dbReference type="EMBL" id="AVOT02119097">
    <property type="protein sequence ID" value="MBW0584805.1"/>
    <property type="molecule type" value="Genomic_DNA"/>
</dbReference>
<feature type="coiled-coil region" evidence="1">
    <location>
        <begin position="100"/>
        <end position="130"/>
    </location>
</feature>
<dbReference type="AlphaFoldDB" id="A0A9Q3KN47"/>
<comment type="caution">
    <text evidence="2">The sequence shown here is derived from an EMBL/GenBank/DDBJ whole genome shotgun (WGS) entry which is preliminary data.</text>
</comment>
<feature type="non-terminal residue" evidence="2">
    <location>
        <position position="1"/>
    </location>
</feature>
<keyword evidence="1" id="KW-0175">Coiled coil</keyword>
<dbReference type="Proteomes" id="UP000765509">
    <property type="component" value="Unassembled WGS sequence"/>
</dbReference>
<keyword evidence="3" id="KW-1185">Reference proteome</keyword>
<evidence type="ECO:0000313" key="3">
    <source>
        <dbReference type="Proteomes" id="UP000765509"/>
    </source>
</evidence>
<protein>
    <submittedName>
        <fullName evidence="2">Uncharacterized protein</fullName>
    </submittedName>
</protein>
<organism evidence="2 3">
    <name type="scientific">Austropuccinia psidii MF-1</name>
    <dbReference type="NCBI Taxonomy" id="1389203"/>
    <lineage>
        <taxon>Eukaryota</taxon>
        <taxon>Fungi</taxon>
        <taxon>Dikarya</taxon>
        <taxon>Basidiomycota</taxon>
        <taxon>Pucciniomycotina</taxon>
        <taxon>Pucciniomycetes</taxon>
        <taxon>Pucciniales</taxon>
        <taxon>Sphaerophragmiaceae</taxon>
        <taxon>Austropuccinia</taxon>
    </lineage>
</organism>